<evidence type="ECO:0000256" key="1">
    <source>
        <dbReference type="ARBA" id="ARBA00004401"/>
    </source>
</evidence>
<comment type="caution">
    <text evidence="11">The sequence shown here is derived from an EMBL/GenBank/DDBJ whole genome shotgun (WGS) entry which is preliminary data.</text>
</comment>
<evidence type="ECO:0000256" key="3">
    <source>
        <dbReference type="ARBA" id="ARBA00022692"/>
    </source>
</evidence>
<protein>
    <recommendedName>
        <fullName evidence="8">Ancillary SecYEG translocon subunit</fullName>
    </recommendedName>
</protein>
<dbReference type="InterPro" id="IPR018704">
    <property type="entry name" value="SecYEG/CpoB_TPR"/>
</dbReference>
<keyword evidence="3 9" id="KW-0812">Transmembrane</keyword>
<organism evidence="11 12">
    <name type="scientific">Hydrogenophaga palleronii</name>
    <dbReference type="NCBI Taxonomy" id="65655"/>
    <lineage>
        <taxon>Bacteria</taxon>
        <taxon>Pseudomonadati</taxon>
        <taxon>Pseudomonadota</taxon>
        <taxon>Betaproteobacteria</taxon>
        <taxon>Burkholderiales</taxon>
        <taxon>Comamonadaceae</taxon>
        <taxon>Hydrogenophaga</taxon>
    </lineage>
</organism>
<evidence type="ECO:0000256" key="2">
    <source>
        <dbReference type="ARBA" id="ARBA00022475"/>
    </source>
</evidence>
<evidence type="ECO:0000256" key="5">
    <source>
        <dbReference type="ARBA" id="ARBA00023136"/>
    </source>
</evidence>
<feature type="domain" description="Ancillary SecYEG translocon subunit/Cell division coordinator CpoB TPR" evidence="10">
    <location>
        <begin position="17"/>
        <end position="210"/>
    </location>
</feature>
<evidence type="ECO:0000256" key="6">
    <source>
        <dbReference type="ARBA" id="ARBA00023186"/>
    </source>
</evidence>
<reference evidence="11 12" key="1">
    <citation type="submission" date="2023-07" db="EMBL/GenBank/DDBJ databases">
        <title>Sorghum-associated microbial communities from plants grown in Nebraska, USA.</title>
        <authorList>
            <person name="Schachtman D."/>
        </authorList>
    </citation>
    <scope>NUCLEOTIDE SEQUENCE [LARGE SCALE GENOMIC DNA]</scope>
    <source>
        <strain evidence="11 12">4249</strain>
    </source>
</reference>
<dbReference type="Gene3D" id="1.25.40.10">
    <property type="entry name" value="Tetratricopeptide repeat domain"/>
    <property type="match status" value="1"/>
</dbReference>
<evidence type="ECO:0000313" key="12">
    <source>
        <dbReference type="Proteomes" id="UP001265700"/>
    </source>
</evidence>
<keyword evidence="6" id="KW-0143">Chaperone</keyword>
<evidence type="ECO:0000256" key="7">
    <source>
        <dbReference type="ARBA" id="ARBA00024197"/>
    </source>
</evidence>
<keyword evidence="12" id="KW-1185">Reference proteome</keyword>
<evidence type="ECO:0000256" key="8">
    <source>
        <dbReference type="ARBA" id="ARBA00024235"/>
    </source>
</evidence>
<dbReference type="InterPro" id="IPR011990">
    <property type="entry name" value="TPR-like_helical_dom_sf"/>
</dbReference>
<comment type="subcellular location">
    <subcellularLocation>
        <location evidence="1">Cell membrane</location>
        <topology evidence="1">Single-pass type II membrane protein</topology>
    </subcellularLocation>
</comment>
<gene>
    <name evidence="11" type="ORF">J2W49_000778</name>
</gene>
<proteinExistence type="inferred from homology"/>
<keyword evidence="4 9" id="KW-1133">Transmembrane helix</keyword>
<comment type="similarity">
    <text evidence="7">Belongs to the YfgM family.</text>
</comment>
<evidence type="ECO:0000259" key="10">
    <source>
        <dbReference type="Pfam" id="PF09976"/>
    </source>
</evidence>
<dbReference type="PANTHER" id="PTHR38035:SF1">
    <property type="entry name" value="ANCILLARY SECYEG TRANSLOCON SUBUNIT"/>
    <property type="match status" value="1"/>
</dbReference>
<dbReference type="Proteomes" id="UP001265700">
    <property type="component" value="Unassembled WGS sequence"/>
</dbReference>
<sequence length="222" mass="24215">MAKHLDLEEQEQLDQIKHFWAQYGNAITWALIAVLGSFAAWNGWNYWQTNQAIKAAALYDEVQSAAQAADVDRIKRALGDMQAGYAKTSYAGQSALLAARALHTAGQKDAAREALEWTVNNGTDPGYQAVARLRLASLALDAGDFDAAMGWVNTSLPPAFEPLAADRRGDVLKAQGKVEEATAQYRAAWQSMPDTTEYRRLIEVKLASLGVDVLTQSTGVTR</sequence>
<dbReference type="InterPro" id="IPR026039">
    <property type="entry name" value="YfgM"/>
</dbReference>
<dbReference type="Pfam" id="PF09976">
    <property type="entry name" value="TPR_21"/>
    <property type="match status" value="1"/>
</dbReference>
<accession>A0ABU1WHU8</accession>
<keyword evidence="5 9" id="KW-0472">Membrane</keyword>
<evidence type="ECO:0000313" key="11">
    <source>
        <dbReference type="EMBL" id="MDR7148850.1"/>
    </source>
</evidence>
<name>A0ABU1WHU8_9BURK</name>
<dbReference type="PIRSF" id="PIRSF006170">
    <property type="entry name" value="YfgM"/>
    <property type="match status" value="1"/>
</dbReference>
<feature type="transmembrane region" description="Helical" evidence="9">
    <location>
        <begin position="20"/>
        <end position="41"/>
    </location>
</feature>
<dbReference type="SUPFAM" id="SSF48452">
    <property type="entry name" value="TPR-like"/>
    <property type="match status" value="1"/>
</dbReference>
<dbReference type="RefSeq" id="WP_310311764.1">
    <property type="nucleotide sequence ID" value="NZ_JAVDWU010000001.1"/>
</dbReference>
<keyword evidence="2" id="KW-1003">Cell membrane</keyword>
<evidence type="ECO:0000256" key="4">
    <source>
        <dbReference type="ARBA" id="ARBA00022989"/>
    </source>
</evidence>
<evidence type="ECO:0000256" key="9">
    <source>
        <dbReference type="SAM" id="Phobius"/>
    </source>
</evidence>
<dbReference type="EMBL" id="JAVDWU010000001">
    <property type="protein sequence ID" value="MDR7148850.1"/>
    <property type="molecule type" value="Genomic_DNA"/>
</dbReference>
<dbReference type="PANTHER" id="PTHR38035">
    <property type="entry name" value="UPF0070 PROTEIN YFGM"/>
    <property type="match status" value="1"/>
</dbReference>